<dbReference type="PANTHER" id="PTHR24422:SF19">
    <property type="entry name" value="CHEMOTAXIS PROTEIN METHYLTRANSFERASE"/>
    <property type="match status" value="1"/>
</dbReference>
<protein>
    <submittedName>
        <fullName evidence="7">Methyltransferase</fullName>
    </submittedName>
</protein>
<dbReference type="PRINTS" id="PR00996">
    <property type="entry name" value="CHERMTFRASE"/>
</dbReference>
<dbReference type="PANTHER" id="PTHR24422">
    <property type="entry name" value="CHEMOTAXIS PROTEIN METHYLTRANSFERASE"/>
    <property type="match status" value="1"/>
</dbReference>
<dbReference type="CDD" id="cd02440">
    <property type="entry name" value="AdoMet_MTases"/>
    <property type="match status" value="1"/>
</dbReference>
<gene>
    <name evidence="7" type="ORF">DI549_19150</name>
</gene>
<keyword evidence="2 7" id="KW-0808">Transferase</keyword>
<dbReference type="PROSITE" id="PS50123">
    <property type="entry name" value="CHER"/>
    <property type="match status" value="1"/>
</dbReference>
<dbReference type="EMBL" id="QFQD01000077">
    <property type="protein sequence ID" value="PZQ79825.1"/>
    <property type="molecule type" value="Genomic_DNA"/>
</dbReference>
<comment type="caution">
    <text evidence="7">The sequence shown here is derived from an EMBL/GenBank/DDBJ whole genome shotgun (WGS) entry which is preliminary data.</text>
</comment>
<reference evidence="7 8" key="1">
    <citation type="submission" date="2017-08" db="EMBL/GenBank/DDBJ databases">
        <title>Infants hospitalized years apart are colonized by the same room-sourced microbial strains.</title>
        <authorList>
            <person name="Brooks B."/>
            <person name="Olm M.R."/>
            <person name="Firek B.A."/>
            <person name="Baker R."/>
            <person name="Thomas B.C."/>
            <person name="Morowitz M.J."/>
            <person name="Banfield J.F."/>
        </authorList>
    </citation>
    <scope>NUCLEOTIDE SEQUENCE [LARGE SCALE GENOMIC DNA]</scope>
    <source>
        <strain evidence="7">S2_005_001_R2_27</strain>
    </source>
</reference>
<dbReference type="InterPro" id="IPR029063">
    <property type="entry name" value="SAM-dependent_MTases_sf"/>
</dbReference>
<dbReference type="Proteomes" id="UP000248887">
    <property type="component" value="Unassembled WGS sequence"/>
</dbReference>
<dbReference type="Gene3D" id="1.25.40.10">
    <property type="entry name" value="Tetratricopeptide repeat domain"/>
    <property type="match status" value="1"/>
</dbReference>
<evidence type="ECO:0000313" key="8">
    <source>
        <dbReference type="Proteomes" id="UP000248887"/>
    </source>
</evidence>
<evidence type="ECO:0000256" key="3">
    <source>
        <dbReference type="ARBA" id="ARBA00022691"/>
    </source>
</evidence>
<evidence type="ECO:0000256" key="1">
    <source>
        <dbReference type="ARBA" id="ARBA00022603"/>
    </source>
</evidence>
<feature type="repeat" description="TPR" evidence="4">
    <location>
        <begin position="353"/>
        <end position="386"/>
    </location>
</feature>
<dbReference type="PROSITE" id="PS50005">
    <property type="entry name" value="TPR"/>
    <property type="match status" value="1"/>
</dbReference>
<dbReference type="InterPro" id="IPR022642">
    <property type="entry name" value="CheR_C"/>
</dbReference>
<evidence type="ECO:0000256" key="4">
    <source>
        <dbReference type="PROSITE-ProRule" id="PRU00339"/>
    </source>
</evidence>
<keyword evidence="3" id="KW-0949">S-adenosyl-L-methionine</keyword>
<dbReference type="Pfam" id="PF01739">
    <property type="entry name" value="CheR"/>
    <property type="match status" value="1"/>
</dbReference>
<dbReference type="InterPro" id="IPR019734">
    <property type="entry name" value="TPR_rpt"/>
</dbReference>
<feature type="domain" description="CheR-type methyltransferase" evidence="6">
    <location>
        <begin position="8"/>
        <end position="238"/>
    </location>
</feature>
<proteinExistence type="predicted"/>
<name>A0A2W5QY30_ANCNO</name>
<feature type="region of interest" description="Disordered" evidence="5">
    <location>
        <begin position="259"/>
        <end position="305"/>
    </location>
</feature>
<evidence type="ECO:0000256" key="5">
    <source>
        <dbReference type="SAM" id="MobiDB-lite"/>
    </source>
</evidence>
<accession>A0A2W5QY30</accession>
<dbReference type="SUPFAM" id="SSF48452">
    <property type="entry name" value="TPR-like"/>
    <property type="match status" value="1"/>
</dbReference>
<organism evidence="7 8">
    <name type="scientific">Ancylobacter novellus</name>
    <name type="common">Thiobacillus novellus</name>
    <dbReference type="NCBI Taxonomy" id="921"/>
    <lineage>
        <taxon>Bacteria</taxon>
        <taxon>Pseudomonadati</taxon>
        <taxon>Pseudomonadota</taxon>
        <taxon>Alphaproteobacteria</taxon>
        <taxon>Hyphomicrobiales</taxon>
        <taxon>Xanthobacteraceae</taxon>
        <taxon>Ancylobacter</taxon>
    </lineage>
</organism>
<evidence type="ECO:0000259" key="6">
    <source>
        <dbReference type="PROSITE" id="PS50123"/>
    </source>
</evidence>
<dbReference type="SMART" id="SM00138">
    <property type="entry name" value="MeTrc"/>
    <property type="match status" value="1"/>
</dbReference>
<dbReference type="GO" id="GO:0032259">
    <property type="term" value="P:methylation"/>
    <property type="evidence" value="ECO:0007669"/>
    <property type="project" value="UniProtKB-KW"/>
</dbReference>
<evidence type="ECO:0000256" key="2">
    <source>
        <dbReference type="ARBA" id="ARBA00022679"/>
    </source>
</evidence>
<dbReference type="Gene3D" id="3.40.50.150">
    <property type="entry name" value="Vaccinia Virus protein VP39"/>
    <property type="match status" value="1"/>
</dbReference>
<keyword evidence="4" id="KW-0802">TPR repeat</keyword>
<evidence type="ECO:0000313" key="7">
    <source>
        <dbReference type="EMBL" id="PZQ79825.1"/>
    </source>
</evidence>
<dbReference type="InterPro" id="IPR011990">
    <property type="entry name" value="TPR-like_helical_dom_sf"/>
</dbReference>
<sequence length="412" mass="45211">MMRADVGKLLHDVIGLDVETIAPSVVPYAVKQRMAACGVPDVAAYWNLVTGSREELQELINAVIVPETWFFRDREAFGAMTRHARTHALPGRPVRLLSLPCSTGEEPYSMAMAMLDAGFVASEFAIDGIDVSTRNVAEATRAIYGRNSFRGADIRFRDHYFEAVDGGYRPVPAVMNQVRFMVGNLFNLGIAGEAEAYDVIFCRNLLIYFDRELQHRALHRLHRMLAPNGILLVGPAEASLPALCGFASARAPRAFAFHKHEPSLPDTPGAGKTTAPSRKHAPARLVPSRMKSRREPARIPSPVAELPPDTIRRVLDDPEQISLAAIETCANAGRYEEAKKAAHRHIATFGPCSGAFYLLALAHDADHAEAEAIENYRKALYLAPRHRESLAHLALLLERKGETAEARAAAPA</sequence>
<dbReference type="GO" id="GO:0008757">
    <property type="term" value="F:S-adenosylmethionine-dependent methyltransferase activity"/>
    <property type="evidence" value="ECO:0007669"/>
    <property type="project" value="InterPro"/>
</dbReference>
<dbReference type="AlphaFoldDB" id="A0A2W5QY30"/>
<keyword evidence="1 7" id="KW-0489">Methyltransferase</keyword>
<dbReference type="InterPro" id="IPR000780">
    <property type="entry name" value="CheR_MeTrfase"/>
</dbReference>
<dbReference type="SUPFAM" id="SSF53335">
    <property type="entry name" value="S-adenosyl-L-methionine-dependent methyltransferases"/>
    <property type="match status" value="1"/>
</dbReference>
<dbReference type="InterPro" id="IPR050903">
    <property type="entry name" value="Bact_Chemotaxis_MeTrfase"/>
</dbReference>